<keyword evidence="2" id="KW-1185">Reference proteome</keyword>
<name>A0A2R6QXN4_9APHY</name>
<organism evidence="1 2">
    <name type="scientific">Hermanssonia centrifuga</name>
    <dbReference type="NCBI Taxonomy" id="98765"/>
    <lineage>
        <taxon>Eukaryota</taxon>
        <taxon>Fungi</taxon>
        <taxon>Dikarya</taxon>
        <taxon>Basidiomycota</taxon>
        <taxon>Agaricomycotina</taxon>
        <taxon>Agaricomycetes</taxon>
        <taxon>Polyporales</taxon>
        <taxon>Meruliaceae</taxon>
        <taxon>Hermanssonia</taxon>
    </lineage>
</organism>
<proteinExistence type="predicted"/>
<evidence type="ECO:0000313" key="2">
    <source>
        <dbReference type="Proteomes" id="UP000186601"/>
    </source>
</evidence>
<dbReference type="AlphaFoldDB" id="A0A2R6QXN4"/>
<dbReference type="EMBL" id="MLYV02000292">
    <property type="protein sequence ID" value="PSS17144.1"/>
    <property type="molecule type" value="Genomic_DNA"/>
</dbReference>
<evidence type="ECO:0000313" key="1">
    <source>
        <dbReference type="EMBL" id="PSS17144.1"/>
    </source>
</evidence>
<dbReference type="Proteomes" id="UP000186601">
    <property type="component" value="Unassembled WGS sequence"/>
</dbReference>
<accession>A0A2R6QXN4</accession>
<reference evidence="1 2" key="1">
    <citation type="submission" date="2018-02" db="EMBL/GenBank/DDBJ databases">
        <title>Genome sequence of the basidiomycete white-rot fungus Phlebia centrifuga.</title>
        <authorList>
            <person name="Granchi Z."/>
            <person name="Peng M."/>
            <person name="de Vries R.P."/>
            <person name="Hilden K."/>
            <person name="Makela M.R."/>
            <person name="Grigoriev I."/>
            <person name="Riley R."/>
        </authorList>
    </citation>
    <scope>NUCLEOTIDE SEQUENCE [LARGE SCALE GENOMIC DNA]</scope>
    <source>
        <strain evidence="1 2">FBCC195</strain>
    </source>
</reference>
<protein>
    <submittedName>
        <fullName evidence="1">Uncharacterized protein</fullName>
    </submittedName>
</protein>
<sequence length="77" mass="8189">MSTCTACGPQDSLLGTAQLTASAIGTIDIDEYRHVLVGNLILVLSVPSTWQNAAHRRAEVIPRPVVAEPIKPPNSAR</sequence>
<gene>
    <name evidence="1" type="ORF">PHLCEN_2v3215</name>
</gene>
<comment type="caution">
    <text evidence="1">The sequence shown here is derived from an EMBL/GenBank/DDBJ whole genome shotgun (WGS) entry which is preliminary data.</text>
</comment>